<dbReference type="PANTHER" id="PTHR46018">
    <property type="entry name" value="ZINC PHOSPHODIESTERASE ELAC PROTEIN 1"/>
    <property type="match status" value="1"/>
</dbReference>
<dbReference type="SUPFAM" id="SSF56281">
    <property type="entry name" value="Metallo-hydrolase/oxidoreductase"/>
    <property type="match status" value="1"/>
</dbReference>
<keyword evidence="1" id="KW-0934">Plastid</keyword>
<dbReference type="GeneID" id="67159615"/>
<sequence>MFVEINYLHHNINSFQYSNTSFIIQFVGFKDFWIFNCCEGSQYIFTNKKLRINNISKIIITDLHINNISGLIGLLSSLNLIGRTKCLHIYGPKDLASYLDLGKKYSHTNFNYIIYIHNLSTGLIINHYQYRIYTFIKDCQYEFVIMQSEDYGTFILNKAKKNNLIPSPLYSELKKNLHFILPDSFILNGKNFTLFNVFGNQLSFLLDKYYNRLNFENNSNSNIIFYE</sequence>
<dbReference type="EMBL" id="MW292565">
    <property type="protein sequence ID" value="QQY85310.1"/>
    <property type="molecule type" value="Genomic_DNA"/>
</dbReference>
<evidence type="ECO:0000313" key="1">
    <source>
        <dbReference type="EMBL" id="QQY85310.1"/>
    </source>
</evidence>
<organism evidence="1">
    <name type="scientific">Cumathamnion serrulatum</name>
    <dbReference type="NCBI Taxonomy" id="1206573"/>
    <lineage>
        <taxon>Eukaryota</taxon>
        <taxon>Rhodophyta</taxon>
        <taxon>Florideophyceae</taxon>
        <taxon>Rhodymeniophycidae</taxon>
        <taxon>Ceramiales</taxon>
        <taxon>Delesseriaceae</taxon>
        <taxon>Cumathamnion</taxon>
    </lineage>
</organism>
<proteinExistence type="predicted"/>
<dbReference type="RefSeq" id="YP_010155917.1">
    <property type="nucleotide sequence ID" value="NC_057222.1"/>
</dbReference>
<accession>A0A7U1G3U6</accession>
<protein>
    <submittedName>
        <fullName evidence="1">Ribonuclease Z</fullName>
    </submittedName>
</protein>
<gene>
    <name evidence="1" type="primary">rnz</name>
</gene>
<name>A0A7U1G3U6_9FLOR</name>
<dbReference type="AlphaFoldDB" id="A0A7U1G3U6"/>
<dbReference type="Gene3D" id="3.60.15.10">
    <property type="entry name" value="Ribonuclease Z/Hydroxyacylglutathione hydrolase-like"/>
    <property type="match status" value="1"/>
</dbReference>
<geneLocation type="plastid" evidence="1"/>
<dbReference type="InterPro" id="IPR036866">
    <property type="entry name" value="RibonucZ/Hydroxyglut_hydro"/>
</dbReference>
<dbReference type="PANTHER" id="PTHR46018:SF2">
    <property type="entry name" value="ZINC PHOSPHODIESTERASE ELAC PROTEIN 1"/>
    <property type="match status" value="1"/>
</dbReference>
<dbReference type="GO" id="GO:0042781">
    <property type="term" value="F:3'-tRNA processing endoribonuclease activity"/>
    <property type="evidence" value="ECO:0007669"/>
    <property type="project" value="TreeGrafter"/>
</dbReference>
<reference evidence="1" key="1">
    <citation type="submission" date="2020-11" db="EMBL/GenBank/DDBJ databases">
        <title>Complete plastid genome of Cumathamnion serrulatum (Ceramiales, Florideophyceae, Rhodophyta).</title>
        <authorList>
            <person name="Kim H."/>
            <person name="Yoon H.S."/>
        </authorList>
    </citation>
    <scope>NUCLEOTIDE SEQUENCE</scope>
</reference>